<keyword evidence="4" id="KW-1185">Reference proteome</keyword>
<protein>
    <recommendedName>
        <fullName evidence="5">LPXTG-domain-containing protein cell wall anchor domain</fullName>
    </recommendedName>
</protein>
<evidence type="ECO:0000256" key="2">
    <source>
        <dbReference type="SAM" id="Phobius"/>
    </source>
</evidence>
<evidence type="ECO:0000313" key="3">
    <source>
        <dbReference type="EMBL" id="EHP48173.1"/>
    </source>
</evidence>
<reference evidence="3 4" key="1">
    <citation type="submission" date="2012-01" db="EMBL/GenBank/DDBJ databases">
        <title>The Genome Sequence of Odoribacter laneus YIT 12061.</title>
        <authorList>
            <consortium name="The Broad Institute Genome Sequencing Platform"/>
            <person name="Earl A."/>
            <person name="Ward D."/>
            <person name="Feldgarden M."/>
            <person name="Gevers D."/>
            <person name="Morotomi M."/>
            <person name="Young S.K."/>
            <person name="Zeng Q."/>
            <person name="Gargeya S."/>
            <person name="Fitzgerald M."/>
            <person name="Haas B."/>
            <person name="Abouelleil A."/>
            <person name="Alvarado L."/>
            <person name="Arachchi H.M."/>
            <person name="Berlin A."/>
            <person name="Chapman S.B."/>
            <person name="Gearin G."/>
            <person name="Goldberg J."/>
            <person name="Griggs A."/>
            <person name="Gujja S."/>
            <person name="Hansen M."/>
            <person name="Heiman D."/>
            <person name="Howarth C."/>
            <person name="Larimer J."/>
            <person name="Lui A."/>
            <person name="MacDonald P.J.P."/>
            <person name="McCowen C."/>
            <person name="Montmayeur A."/>
            <person name="Murphy C."/>
            <person name="Neiman D."/>
            <person name="Pearson M."/>
            <person name="Priest M."/>
            <person name="Roberts A."/>
            <person name="Saif S."/>
            <person name="Shea T."/>
            <person name="Sisk P."/>
            <person name="Stolte C."/>
            <person name="Sykes S."/>
            <person name="Wortman J."/>
            <person name="Nusbaum C."/>
            <person name="Birren B."/>
        </authorList>
    </citation>
    <scope>NUCLEOTIDE SEQUENCE [LARGE SCALE GENOMIC DNA]</scope>
    <source>
        <strain evidence="3 4">YIT 12061</strain>
    </source>
</reference>
<accession>H1DG61</accession>
<dbReference type="STRING" id="742817.HMPREF9449_01247"/>
<dbReference type="PATRIC" id="fig|742817.3.peg.1325"/>
<dbReference type="eggNOG" id="COG3088">
    <property type="taxonomic scope" value="Bacteria"/>
</dbReference>
<feature type="coiled-coil region" evidence="1">
    <location>
        <begin position="300"/>
        <end position="329"/>
    </location>
</feature>
<evidence type="ECO:0000313" key="4">
    <source>
        <dbReference type="Proteomes" id="UP000004892"/>
    </source>
</evidence>
<dbReference type="RefSeq" id="WP_009136395.1">
    <property type="nucleotide sequence ID" value="NZ_JH594596.1"/>
</dbReference>
<gene>
    <name evidence="3" type="ORF">HMPREF9449_01247</name>
</gene>
<organism evidence="3 4">
    <name type="scientific">Odoribacter laneus YIT 12061</name>
    <dbReference type="NCBI Taxonomy" id="742817"/>
    <lineage>
        <taxon>Bacteria</taxon>
        <taxon>Pseudomonadati</taxon>
        <taxon>Bacteroidota</taxon>
        <taxon>Bacteroidia</taxon>
        <taxon>Bacteroidales</taxon>
        <taxon>Odoribacteraceae</taxon>
        <taxon>Odoribacter</taxon>
    </lineage>
</organism>
<dbReference type="Proteomes" id="UP000004892">
    <property type="component" value="Unassembled WGS sequence"/>
</dbReference>
<name>H1DG61_9BACT</name>
<keyword evidence="2" id="KW-0812">Transmembrane</keyword>
<feature type="transmembrane region" description="Helical" evidence="2">
    <location>
        <begin position="156"/>
        <end position="178"/>
    </location>
</feature>
<dbReference type="HOGENOM" id="CLU_060895_0_0_10"/>
<evidence type="ECO:0008006" key="5">
    <source>
        <dbReference type="Google" id="ProtNLM"/>
    </source>
</evidence>
<dbReference type="GeneID" id="98068828"/>
<keyword evidence="1" id="KW-0175">Coiled coil</keyword>
<evidence type="ECO:0000256" key="1">
    <source>
        <dbReference type="SAM" id="Coils"/>
    </source>
</evidence>
<proteinExistence type="predicted"/>
<dbReference type="AlphaFoldDB" id="H1DG61"/>
<keyword evidence="2" id="KW-1133">Transmembrane helix</keyword>
<comment type="caution">
    <text evidence="3">The sequence shown here is derived from an EMBL/GenBank/DDBJ whole genome shotgun (WGS) entry which is preliminary data.</text>
</comment>
<keyword evidence="2" id="KW-0472">Membrane</keyword>
<sequence>MRLKLRLFIVSLIVGMGLVKGQNLEYGVGVDTNYMMIGDQQHLTFRVRSDVPVQVVFPLLKDTVTAGVEIISGPVRDSLQGKDGKWLIEEKYVITAFDTGVYVIPAMPITVEDKSYNNVLRTDPIAFMVNTYKVDEQQGINDIVAPYPMPVTFLEVLPTILLVLVGVVVLALIVWFVIRRRKEKPLFRREEPAIPPYVRAIQALDGLKAEKLWQEGKVKEYYTRLTDTVREYLNGELGIGAMEQTSFETLMAVENCARVNAEDREKLADLFQTADFVKFAKATPLPDENTRNLNIAYEFIQHTNQNVKELQQKEEIQQLEALEEEQQETMGTL</sequence>
<dbReference type="EMBL" id="ADMC01000018">
    <property type="protein sequence ID" value="EHP48173.1"/>
    <property type="molecule type" value="Genomic_DNA"/>
</dbReference>